<dbReference type="Pfam" id="PF00004">
    <property type="entry name" value="AAA"/>
    <property type="match status" value="1"/>
</dbReference>
<keyword evidence="5" id="KW-0067">ATP-binding</keyword>
<dbReference type="GO" id="GO:0003677">
    <property type="term" value="F:DNA binding"/>
    <property type="evidence" value="ECO:0007669"/>
    <property type="project" value="InterPro"/>
</dbReference>
<dbReference type="Gene3D" id="1.10.8.60">
    <property type="match status" value="1"/>
</dbReference>
<keyword evidence="4" id="KW-0547">Nucleotide-binding</keyword>
<accession>A0A6U3B7S4</accession>
<evidence type="ECO:0000256" key="3">
    <source>
        <dbReference type="ARBA" id="ARBA00022705"/>
    </source>
</evidence>
<reference evidence="8" key="1">
    <citation type="submission" date="2021-01" db="EMBL/GenBank/DDBJ databases">
        <authorList>
            <person name="Corre E."/>
            <person name="Pelletier E."/>
            <person name="Niang G."/>
            <person name="Scheremetjew M."/>
            <person name="Finn R."/>
            <person name="Kale V."/>
            <person name="Holt S."/>
            <person name="Cochrane G."/>
            <person name="Meng A."/>
            <person name="Brown T."/>
            <person name="Cohen L."/>
        </authorList>
    </citation>
    <scope>NUCLEOTIDE SEQUENCE</scope>
    <source>
        <strain evidence="8">CCCM811</strain>
    </source>
</reference>
<evidence type="ECO:0000256" key="5">
    <source>
        <dbReference type="ARBA" id="ARBA00022840"/>
    </source>
</evidence>
<dbReference type="SMART" id="SM00382">
    <property type="entry name" value="AAA"/>
    <property type="match status" value="1"/>
</dbReference>
<dbReference type="InterPro" id="IPR047854">
    <property type="entry name" value="RFC_lid"/>
</dbReference>
<dbReference type="GO" id="GO:0005663">
    <property type="term" value="C:DNA replication factor C complex"/>
    <property type="evidence" value="ECO:0007669"/>
    <property type="project" value="TreeGrafter"/>
</dbReference>
<dbReference type="GO" id="GO:0005524">
    <property type="term" value="F:ATP binding"/>
    <property type="evidence" value="ECO:0007669"/>
    <property type="project" value="UniProtKB-KW"/>
</dbReference>
<evidence type="ECO:0000313" key="8">
    <source>
        <dbReference type="EMBL" id="CAE0674230.1"/>
    </source>
</evidence>
<protein>
    <recommendedName>
        <fullName evidence="7">AAA+ ATPase domain-containing protein</fullName>
    </recommendedName>
</protein>
<evidence type="ECO:0000256" key="2">
    <source>
        <dbReference type="ARBA" id="ARBA00005378"/>
    </source>
</evidence>
<dbReference type="FunFam" id="3.40.50.300:FF:000107">
    <property type="entry name" value="Replication factor C subunit 4"/>
    <property type="match status" value="1"/>
</dbReference>
<dbReference type="InterPro" id="IPR008921">
    <property type="entry name" value="DNA_pol3_clamp-load_cplx_C"/>
</dbReference>
<evidence type="ECO:0000256" key="4">
    <source>
        <dbReference type="ARBA" id="ARBA00022741"/>
    </source>
</evidence>
<dbReference type="CDD" id="cd18140">
    <property type="entry name" value="HLD_clamp_RFC"/>
    <property type="match status" value="1"/>
</dbReference>
<dbReference type="InterPro" id="IPR050238">
    <property type="entry name" value="DNA_Rep/Repair_Clamp_Loader"/>
</dbReference>
<evidence type="ECO:0000256" key="1">
    <source>
        <dbReference type="ARBA" id="ARBA00004123"/>
    </source>
</evidence>
<dbReference type="NCBIfam" id="NF001679">
    <property type="entry name" value="PRK00440.1"/>
    <property type="match status" value="1"/>
</dbReference>
<proteinExistence type="inferred from homology"/>
<dbReference type="FunFam" id="1.10.8.60:FF:000012">
    <property type="entry name" value="Replication factor C subunit 4"/>
    <property type="match status" value="1"/>
</dbReference>
<dbReference type="GO" id="GO:0006281">
    <property type="term" value="P:DNA repair"/>
    <property type="evidence" value="ECO:0007669"/>
    <property type="project" value="TreeGrafter"/>
</dbReference>
<feature type="domain" description="AAA+ ATPase" evidence="7">
    <location>
        <begin position="35"/>
        <end position="167"/>
    </location>
</feature>
<dbReference type="SUPFAM" id="SSF48019">
    <property type="entry name" value="post-AAA+ oligomerization domain-like"/>
    <property type="match status" value="1"/>
</dbReference>
<dbReference type="GO" id="GO:0031391">
    <property type="term" value="C:Elg1 RFC-like complex"/>
    <property type="evidence" value="ECO:0007669"/>
    <property type="project" value="UniProtKB-ARBA"/>
</dbReference>
<dbReference type="PANTHER" id="PTHR11669:SF5">
    <property type="entry name" value="REPLICATION FACTOR C SUBUNIT 2"/>
    <property type="match status" value="1"/>
</dbReference>
<organism evidence="8">
    <name type="scientific">Lotharella globosa</name>
    <dbReference type="NCBI Taxonomy" id="91324"/>
    <lineage>
        <taxon>Eukaryota</taxon>
        <taxon>Sar</taxon>
        <taxon>Rhizaria</taxon>
        <taxon>Cercozoa</taxon>
        <taxon>Chlorarachniophyceae</taxon>
        <taxon>Lotharella</taxon>
    </lineage>
</organism>
<dbReference type="CDD" id="cd00009">
    <property type="entry name" value="AAA"/>
    <property type="match status" value="1"/>
</dbReference>
<evidence type="ECO:0000256" key="6">
    <source>
        <dbReference type="ARBA" id="ARBA00023242"/>
    </source>
</evidence>
<dbReference type="FunFam" id="1.20.272.10:FF:000015">
    <property type="entry name" value="Replication factor C subunit 4"/>
    <property type="match status" value="1"/>
</dbReference>
<dbReference type="GO" id="GO:0005634">
    <property type="term" value="C:nucleus"/>
    <property type="evidence" value="ECO:0007669"/>
    <property type="project" value="UniProtKB-SubCell"/>
</dbReference>
<comment type="subcellular location">
    <subcellularLocation>
        <location evidence="1">Nucleus</location>
    </subcellularLocation>
</comment>
<gene>
    <name evidence="8" type="ORF">LGLO00237_LOCUS26004</name>
</gene>
<dbReference type="GO" id="GO:0003689">
    <property type="term" value="F:DNA clamp loader activity"/>
    <property type="evidence" value="ECO:0007669"/>
    <property type="project" value="TreeGrafter"/>
</dbReference>
<keyword evidence="6" id="KW-0539">Nucleus</keyword>
<dbReference type="InterPro" id="IPR003593">
    <property type="entry name" value="AAA+_ATPase"/>
</dbReference>
<name>A0A6U3B7S4_9EUKA</name>
<dbReference type="AlphaFoldDB" id="A0A6U3B7S4"/>
<dbReference type="Pfam" id="PF08542">
    <property type="entry name" value="Rep_fac_C"/>
    <property type="match status" value="1"/>
</dbReference>
<dbReference type="GO" id="GO:0006271">
    <property type="term" value="P:DNA strand elongation involved in DNA replication"/>
    <property type="evidence" value="ECO:0007669"/>
    <property type="project" value="UniProtKB-ARBA"/>
</dbReference>
<dbReference type="GO" id="GO:0016887">
    <property type="term" value="F:ATP hydrolysis activity"/>
    <property type="evidence" value="ECO:0007669"/>
    <property type="project" value="InterPro"/>
</dbReference>
<dbReference type="InterPro" id="IPR027417">
    <property type="entry name" value="P-loop_NTPase"/>
</dbReference>
<comment type="similarity">
    <text evidence="2">Belongs to the activator 1 small subunits family.</text>
</comment>
<dbReference type="SUPFAM" id="SSF52540">
    <property type="entry name" value="P-loop containing nucleoside triphosphate hydrolases"/>
    <property type="match status" value="1"/>
</dbReference>
<keyword evidence="3" id="KW-0235">DNA replication</keyword>
<dbReference type="PANTHER" id="PTHR11669">
    <property type="entry name" value="REPLICATION FACTOR C / DNA POLYMERASE III GAMMA-TAU SUBUNIT"/>
    <property type="match status" value="1"/>
</dbReference>
<dbReference type="InterPro" id="IPR003959">
    <property type="entry name" value="ATPase_AAA_core"/>
</dbReference>
<dbReference type="Gene3D" id="3.40.50.300">
    <property type="entry name" value="P-loop containing nucleotide triphosphate hydrolases"/>
    <property type="match status" value="1"/>
</dbReference>
<dbReference type="EMBL" id="HBIV01036370">
    <property type="protein sequence ID" value="CAE0674230.1"/>
    <property type="molecule type" value="Transcribed_RNA"/>
</dbReference>
<evidence type="ECO:0000259" key="7">
    <source>
        <dbReference type="SMART" id="SM00382"/>
    </source>
</evidence>
<dbReference type="InterPro" id="IPR013748">
    <property type="entry name" value="Rep_factorC_C"/>
</dbReference>
<sequence>MELPWIEKYRPKSLNQVVGNHETIQRLAVIAKNGNMPNLIIAGPPGIGKTSSISCLARDMLGPAYKEAVLELNASDDRGIDVVRNKIKMFAQKKVTLPRGMHKIIILDEADSMTGSAQQALRRTMELYSSTTRFALACNISSKIIEPIQSRCAILRFTKLKNMQILKRLKEVLSREKITGWDNGGLQALLFTAEGDMRHALNNLQSTVAGFGQVTEENVYKVVDKPHPVLMLKIIMACSKGNILEAIQILDKIWDEGYSAIDIIGTLFRVTKTADIHPKVLLAFIKEIGFTHMRISEGLDSKLQITGLLSRICLAATKIRVS</sequence>
<dbReference type="Gene3D" id="1.20.272.10">
    <property type="match status" value="1"/>
</dbReference>